<dbReference type="InterPro" id="IPR011333">
    <property type="entry name" value="SKP1/BTB/POZ_sf"/>
</dbReference>
<proteinExistence type="predicted"/>
<dbReference type="InParanoid" id="A0A7C8IGK4"/>
<dbReference type="Proteomes" id="UP000481858">
    <property type="component" value="Unassembled WGS sequence"/>
</dbReference>
<dbReference type="InterPro" id="IPR000210">
    <property type="entry name" value="BTB/POZ_dom"/>
</dbReference>
<name>A0A7C8IGK4_9PEZI</name>
<dbReference type="PANTHER" id="PTHR24413">
    <property type="entry name" value="SPECKLE-TYPE POZ PROTEIN"/>
    <property type="match status" value="1"/>
</dbReference>
<dbReference type="CDD" id="cd18186">
    <property type="entry name" value="BTB_POZ_ZBTB_KLHL-like"/>
    <property type="match status" value="1"/>
</dbReference>
<dbReference type="PROSITE" id="PS50097">
    <property type="entry name" value="BTB"/>
    <property type="match status" value="1"/>
</dbReference>
<gene>
    <name evidence="2" type="ORF">GQX73_g10442</name>
</gene>
<dbReference type="Pfam" id="PF00651">
    <property type="entry name" value="BTB"/>
    <property type="match status" value="1"/>
</dbReference>
<keyword evidence="3" id="KW-1185">Reference proteome</keyword>
<protein>
    <recommendedName>
        <fullName evidence="1">BTB domain-containing protein</fullName>
    </recommendedName>
</protein>
<dbReference type="AlphaFoldDB" id="A0A7C8IGK4"/>
<dbReference type="SUPFAM" id="SSF54695">
    <property type="entry name" value="POZ domain"/>
    <property type="match status" value="1"/>
</dbReference>
<accession>A0A7C8IGK4</accession>
<dbReference type="OrthoDB" id="6359816at2759"/>
<evidence type="ECO:0000259" key="1">
    <source>
        <dbReference type="PROSITE" id="PS50097"/>
    </source>
</evidence>
<organism evidence="2 3">
    <name type="scientific">Xylaria multiplex</name>
    <dbReference type="NCBI Taxonomy" id="323545"/>
    <lineage>
        <taxon>Eukaryota</taxon>
        <taxon>Fungi</taxon>
        <taxon>Dikarya</taxon>
        <taxon>Ascomycota</taxon>
        <taxon>Pezizomycotina</taxon>
        <taxon>Sordariomycetes</taxon>
        <taxon>Xylariomycetidae</taxon>
        <taxon>Xylariales</taxon>
        <taxon>Xylariaceae</taxon>
        <taxon>Xylaria</taxon>
    </lineage>
</organism>
<dbReference type="Gene3D" id="3.30.710.10">
    <property type="entry name" value="Potassium Channel Kv1.1, Chain A"/>
    <property type="match status" value="1"/>
</dbReference>
<feature type="domain" description="BTB" evidence="1">
    <location>
        <begin position="29"/>
        <end position="98"/>
    </location>
</feature>
<evidence type="ECO:0000313" key="2">
    <source>
        <dbReference type="EMBL" id="KAF2963126.1"/>
    </source>
</evidence>
<dbReference type="EMBL" id="WUBL01000230">
    <property type="protein sequence ID" value="KAF2963126.1"/>
    <property type="molecule type" value="Genomic_DNA"/>
</dbReference>
<comment type="caution">
    <text evidence="2">The sequence shown here is derived from an EMBL/GenBank/DDBJ whole genome shotgun (WGS) entry which is preliminary data.</text>
</comment>
<dbReference type="SMART" id="SM00225">
    <property type="entry name" value="BTB"/>
    <property type="match status" value="1"/>
</dbReference>
<sequence>MGNIATKTPAVHIVASAGDEELLRSGMLSDIEVECRGKIWRLHRIILMTRCPFFRTALCDKNNNNNADIHVIDIPNQSPEQVGWAIHFIYTGQVPYDLLALLMDRQTVMNTCLELFALANFFSLGGLRKRTIDVLTEVFIAEASVIQEGILSGRTQEDYLSLFHLRFLDIVRTVYGAGESANMGPLKDTLLLFLKLTNYVVLRDELLGETLRTDPTLAEFLTDILKATLFRPLDPDNENMQATCSQCEKTMEVAVKFADVICGAQQRAWCRECRPLGELNVMKLLGADA</sequence>
<reference evidence="2 3" key="1">
    <citation type="submission" date="2019-12" db="EMBL/GenBank/DDBJ databases">
        <title>Draft genome sequence of the ascomycete Xylaria multiplex DSM 110363.</title>
        <authorList>
            <person name="Buettner E."/>
            <person name="Kellner H."/>
        </authorList>
    </citation>
    <scope>NUCLEOTIDE SEQUENCE [LARGE SCALE GENOMIC DNA]</scope>
    <source>
        <strain evidence="2 3">DSM 110363</strain>
    </source>
</reference>
<evidence type="ECO:0000313" key="3">
    <source>
        <dbReference type="Proteomes" id="UP000481858"/>
    </source>
</evidence>